<dbReference type="InterPro" id="IPR004713">
    <property type="entry name" value="CaH_exchang"/>
</dbReference>
<keyword evidence="15" id="KW-1185">Reference proteome</keyword>
<feature type="compositionally biased region" description="Basic and acidic residues" evidence="12">
    <location>
        <begin position="11"/>
        <end position="22"/>
    </location>
</feature>
<proteinExistence type="inferred from homology"/>
<dbReference type="PANTHER" id="PTHR31503:SF22">
    <property type="entry name" value="VACUOLAR CALCIUM ION TRANSPORTER"/>
    <property type="match status" value="1"/>
</dbReference>
<feature type="transmembrane region" description="Helical" evidence="11">
    <location>
        <begin position="344"/>
        <end position="361"/>
    </location>
</feature>
<feature type="region of interest" description="Disordered" evidence="12">
    <location>
        <begin position="1"/>
        <end position="22"/>
    </location>
</feature>
<comment type="caution">
    <text evidence="11">Lacks conserved residue(s) required for the propagation of feature annotation.</text>
</comment>
<accession>A0ABP0TVB8</accession>
<evidence type="ECO:0000256" key="2">
    <source>
        <dbReference type="ARBA" id="ARBA00008248"/>
    </source>
</evidence>
<dbReference type="Gene3D" id="1.20.1420.30">
    <property type="entry name" value="NCX, central ion-binding region"/>
    <property type="match status" value="2"/>
</dbReference>
<keyword evidence="10 11" id="KW-0472">Membrane</keyword>
<feature type="transmembrane region" description="Helical" evidence="11">
    <location>
        <begin position="438"/>
        <end position="457"/>
    </location>
</feature>
<feature type="transmembrane region" description="Helical" evidence="11">
    <location>
        <begin position="264"/>
        <end position="281"/>
    </location>
</feature>
<evidence type="ECO:0000259" key="13">
    <source>
        <dbReference type="Pfam" id="PF01699"/>
    </source>
</evidence>
<evidence type="ECO:0000256" key="12">
    <source>
        <dbReference type="SAM" id="MobiDB-lite"/>
    </source>
</evidence>
<feature type="transmembrane region" description="Helical" evidence="11">
    <location>
        <begin position="98"/>
        <end position="120"/>
    </location>
</feature>
<sequence>MAKSQQQFADNKVDLKGDDDNHHDDINNLESITLVEGGPNLLLREKQPLVSNQTSHRDEVAKCEDERLSGVLVHSESRTISGHWVWNRLEDIRNSFHHVILGTKLNCLLLCIPVAIFMVHADYGKGWIFVFSLLGILPLAERLGFVTEQLSYFTGPTVGGLLNATFGNATEIIICVFALKDDMIRVVQLSLLGSILSNMLLVLGCAFFFGGLVHSNDQKFNKGTAQVSSGLLLMAVMGLLFPAVLHATHTELEYGASELSLSRFSSIIMLAAYSSFIYFQLRSDKERSNDADEEQGDSGFLQPNSHVLTFWDSIFWLTALTIFISVLSQYLVDAINGASAAWNVPLPFISVIILPIVGNAAEHASAIMFAVKDKLDISLGVAIGSSTQISMFVIPFCVIIGWPMGTQMDLNFHLFETGTLFITVLVVAFMLQEGTANYFKGLMLVLCYLIVGASFFVHTDSLDPHCTYSAH</sequence>
<gene>
    <name evidence="14" type="ORF">CSSPTR1EN2_LOCUS8141</name>
</gene>
<feature type="transmembrane region" description="Helical" evidence="11">
    <location>
        <begin position="157"/>
        <end position="179"/>
    </location>
</feature>
<evidence type="ECO:0000256" key="10">
    <source>
        <dbReference type="ARBA" id="ARBA00023136"/>
    </source>
</evidence>
<dbReference type="InterPro" id="IPR004798">
    <property type="entry name" value="CAX-like"/>
</dbReference>
<evidence type="ECO:0000256" key="6">
    <source>
        <dbReference type="ARBA" id="ARBA00022692"/>
    </source>
</evidence>
<keyword evidence="6 11" id="KW-0812">Transmembrane</keyword>
<keyword evidence="5 11" id="KW-0109">Calcium transport</keyword>
<name>A0ABP0TVB8_9BRYO</name>
<feature type="domain" description="Sodium/calcium exchanger membrane region" evidence="13">
    <location>
        <begin position="127"/>
        <end position="281"/>
    </location>
</feature>
<dbReference type="InterPro" id="IPR004837">
    <property type="entry name" value="NaCa_Exmemb"/>
</dbReference>
<dbReference type="Pfam" id="PF01699">
    <property type="entry name" value="Na_Ca_ex"/>
    <property type="match status" value="2"/>
</dbReference>
<dbReference type="PANTHER" id="PTHR31503">
    <property type="entry name" value="VACUOLAR CALCIUM ION TRANSPORTER"/>
    <property type="match status" value="1"/>
</dbReference>
<dbReference type="NCBIfam" id="TIGR00846">
    <property type="entry name" value="caca2"/>
    <property type="match status" value="1"/>
</dbReference>
<keyword evidence="3 11" id="KW-0813">Transport</keyword>
<evidence type="ECO:0000256" key="5">
    <source>
        <dbReference type="ARBA" id="ARBA00022568"/>
    </source>
</evidence>
<evidence type="ECO:0000256" key="4">
    <source>
        <dbReference type="ARBA" id="ARBA00022449"/>
    </source>
</evidence>
<evidence type="ECO:0000313" key="15">
    <source>
        <dbReference type="Proteomes" id="UP001497512"/>
    </source>
</evidence>
<keyword evidence="11" id="KW-0926">Vacuole</keyword>
<dbReference type="NCBIfam" id="TIGR00378">
    <property type="entry name" value="cax"/>
    <property type="match status" value="1"/>
</dbReference>
<keyword evidence="8 11" id="KW-1133">Transmembrane helix</keyword>
<organism evidence="14 15">
    <name type="scientific">Sphagnum troendelagicum</name>
    <dbReference type="NCBI Taxonomy" id="128251"/>
    <lineage>
        <taxon>Eukaryota</taxon>
        <taxon>Viridiplantae</taxon>
        <taxon>Streptophyta</taxon>
        <taxon>Embryophyta</taxon>
        <taxon>Bryophyta</taxon>
        <taxon>Sphagnophytina</taxon>
        <taxon>Sphagnopsida</taxon>
        <taxon>Sphagnales</taxon>
        <taxon>Sphagnaceae</taxon>
        <taxon>Sphagnum</taxon>
    </lineage>
</organism>
<reference evidence="14" key="1">
    <citation type="submission" date="2024-02" db="EMBL/GenBank/DDBJ databases">
        <authorList>
            <consortium name="ELIXIR-Norway"/>
            <consortium name="Elixir Norway"/>
        </authorList>
    </citation>
    <scope>NUCLEOTIDE SEQUENCE</scope>
</reference>
<keyword evidence="4 11" id="KW-0050">Antiport</keyword>
<evidence type="ECO:0000256" key="11">
    <source>
        <dbReference type="RuleBase" id="RU365028"/>
    </source>
</evidence>
<evidence type="ECO:0000256" key="8">
    <source>
        <dbReference type="ARBA" id="ARBA00022989"/>
    </source>
</evidence>
<keyword evidence="7 11" id="KW-0106">Calcium</keyword>
<comment type="function">
    <text evidence="11">Vacuolar cation/proton exchanger (CAX). Translocates Ca(2+) and other metal ions into vacuoles using the proton gradient formed by H(+)-ATPase and H(+)-pyrophosphatase.</text>
</comment>
<evidence type="ECO:0000313" key="14">
    <source>
        <dbReference type="EMBL" id="CAK9206023.1"/>
    </source>
</evidence>
<keyword evidence="9 11" id="KW-0406">Ion transport</keyword>
<feature type="transmembrane region" description="Helical" evidence="11">
    <location>
        <begin position="381"/>
        <end position="404"/>
    </location>
</feature>
<feature type="domain" description="Sodium/calcium exchanger membrane region" evidence="13">
    <location>
        <begin position="313"/>
        <end position="451"/>
    </location>
</feature>
<evidence type="ECO:0000256" key="3">
    <source>
        <dbReference type="ARBA" id="ARBA00022448"/>
    </source>
</evidence>
<feature type="transmembrane region" description="Helical" evidence="11">
    <location>
        <begin position="191"/>
        <end position="213"/>
    </location>
</feature>
<dbReference type="InterPro" id="IPR044880">
    <property type="entry name" value="NCX_ion-bd_dom_sf"/>
</dbReference>
<feature type="transmembrane region" description="Helical" evidence="11">
    <location>
        <begin position="410"/>
        <end position="431"/>
    </location>
</feature>
<evidence type="ECO:0000256" key="7">
    <source>
        <dbReference type="ARBA" id="ARBA00022837"/>
    </source>
</evidence>
<dbReference type="EMBL" id="OZ019907">
    <property type="protein sequence ID" value="CAK9206023.1"/>
    <property type="molecule type" value="Genomic_DNA"/>
</dbReference>
<comment type="similarity">
    <text evidence="2">Belongs to the Ca(2+):cation antiporter (CaCA) (TC 2.A.19) family. Cation/proton exchanger (CAX) subfamily.</text>
</comment>
<protein>
    <recommendedName>
        <fullName evidence="11">Vacuolar cation/proton exchanger</fullName>
    </recommendedName>
</protein>
<evidence type="ECO:0000256" key="9">
    <source>
        <dbReference type="ARBA" id="ARBA00023065"/>
    </source>
</evidence>
<dbReference type="Proteomes" id="UP001497512">
    <property type="component" value="Chromosome 15"/>
</dbReference>
<feature type="transmembrane region" description="Helical" evidence="11">
    <location>
        <begin position="225"/>
        <end position="244"/>
    </location>
</feature>
<evidence type="ECO:0000256" key="1">
    <source>
        <dbReference type="ARBA" id="ARBA00004128"/>
    </source>
</evidence>
<feature type="transmembrane region" description="Helical" evidence="11">
    <location>
        <begin position="314"/>
        <end position="332"/>
    </location>
</feature>
<comment type="subcellular location">
    <subcellularLocation>
        <location evidence="1">Vacuole membrane</location>
        <topology evidence="1">Multi-pass membrane protein</topology>
    </subcellularLocation>
</comment>